<evidence type="ECO:0008006" key="3">
    <source>
        <dbReference type="Google" id="ProtNLM"/>
    </source>
</evidence>
<evidence type="ECO:0000313" key="1">
    <source>
        <dbReference type="EMBL" id="PWK35492.1"/>
    </source>
</evidence>
<evidence type="ECO:0000313" key="2">
    <source>
        <dbReference type="Proteomes" id="UP000245754"/>
    </source>
</evidence>
<proteinExistence type="predicted"/>
<keyword evidence="2" id="KW-1185">Reference proteome</keyword>
<name>A0A316EUR1_9BURK</name>
<reference evidence="1 2" key="1">
    <citation type="submission" date="2018-05" db="EMBL/GenBank/DDBJ databases">
        <title>Genomic Encyclopedia of Type Strains, Phase IV (KMG-V): Genome sequencing to study the core and pangenomes of soil and plant-associated prokaryotes.</title>
        <authorList>
            <person name="Whitman W."/>
        </authorList>
    </citation>
    <scope>NUCLEOTIDE SEQUENCE [LARGE SCALE GENOMIC DNA]</scope>
    <source>
        <strain evidence="1 2">SLV-132</strain>
    </source>
</reference>
<organism evidence="1 2">
    <name type="scientific">Cupriavidus plantarum</name>
    <dbReference type="NCBI Taxonomy" id="942865"/>
    <lineage>
        <taxon>Bacteria</taxon>
        <taxon>Pseudomonadati</taxon>
        <taxon>Pseudomonadota</taxon>
        <taxon>Betaproteobacteria</taxon>
        <taxon>Burkholderiales</taxon>
        <taxon>Burkholderiaceae</taxon>
        <taxon>Cupriavidus</taxon>
    </lineage>
</organism>
<protein>
    <recommendedName>
        <fullName evidence="3">RHH-type rel operon transcriptional repressor/antitoxin RelB</fullName>
    </recommendedName>
</protein>
<dbReference type="EMBL" id="QGGT01000002">
    <property type="protein sequence ID" value="PWK35492.1"/>
    <property type="molecule type" value="Genomic_DNA"/>
</dbReference>
<dbReference type="AlphaFoldDB" id="A0A316EUR1"/>
<sequence>MEKITLSITVEDEIYEKLCAAAEKEGVTVEQYHLELLEDAYPQAVSWPRPARAGRDRDPSLYP</sequence>
<gene>
    <name evidence="1" type="ORF">C7419_102770</name>
</gene>
<dbReference type="Proteomes" id="UP000245754">
    <property type="component" value="Unassembled WGS sequence"/>
</dbReference>
<comment type="caution">
    <text evidence="1">The sequence shown here is derived from an EMBL/GenBank/DDBJ whole genome shotgun (WGS) entry which is preliminary data.</text>
</comment>
<dbReference type="RefSeq" id="WP_109583540.1">
    <property type="nucleotide sequence ID" value="NZ_CAJPUX010000002.1"/>
</dbReference>
<accession>A0A316EUR1</accession>
<dbReference type="GeneID" id="98340633"/>